<feature type="domain" description="Circularly permuted ATP-grasp type 2" evidence="1">
    <location>
        <begin position="78"/>
        <end position="453"/>
    </location>
</feature>
<dbReference type="RefSeq" id="WP_101175589.1">
    <property type="nucleotide sequence ID" value="NZ_PISE01000007.1"/>
</dbReference>
<dbReference type="PANTHER" id="PTHR34595">
    <property type="entry name" value="BLR5612 PROTEIN"/>
    <property type="match status" value="1"/>
</dbReference>
<comment type="caution">
    <text evidence="2">The sequence shown here is derived from an EMBL/GenBank/DDBJ whole genome shotgun (WGS) entry which is preliminary data.</text>
</comment>
<dbReference type="SUPFAM" id="SSF56059">
    <property type="entry name" value="Glutathione synthetase ATP-binding domain-like"/>
    <property type="match status" value="1"/>
</dbReference>
<keyword evidence="3" id="KW-1185">Reference proteome</keyword>
<evidence type="ECO:0000313" key="3">
    <source>
        <dbReference type="Proteomes" id="UP000233375"/>
    </source>
</evidence>
<sequence length="487" mass="56281">MIKKYETADHFFDEMFINDDKPHKHYQSLVNNMSALDEDTIKNRHLLAEQDFMRQGITFTVYHNDEGTERTMPFDPLPRIIPADEWEIVEKGLYQRVRALNCFLDDIYTDQNILKDQVVPRDLIVNSPHFYHQVYGVEVPKKNHIFIAGIDLIRDENGNYLVLEDNIRNPSGLSYVFQNRYIMRKLFPELFKEYTLQSLDNYLYEMHEALKYIAPKEKEKPVIVLLTPGMYNSAYYDHSFLAKQMGIELVESRDLLVKDRIVYMKTTRGLQQVDVIYRRIDDDYLDPIEFKEDSLIGVPGLLDAYRAGNVSIANAIGNGVADDKATYAYVPDMIRYYLQEEPILSNVKTYILSKKEDYHYALNHLDELVFKERNSSGGYNMLIGPHATMEEKELFRAKIIKNPENFIAQPTISLSTLPTYTKEGIQSRHIDLRAFVLLNEVPHIVPGGLTRVALKKGSLVVNSSQGGGSKDTWVLGNNINDRRQKGC</sequence>
<evidence type="ECO:0000259" key="1">
    <source>
        <dbReference type="Pfam" id="PF14403"/>
    </source>
</evidence>
<name>A0A2N0Z6G2_9BACI</name>
<accession>A0A2N0Z6G2</accession>
<dbReference type="Pfam" id="PF14403">
    <property type="entry name" value="CP_ATPgrasp_2"/>
    <property type="match status" value="1"/>
</dbReference>
<gene>
    <name evidence="2" type="ORF">CWS01_03115</name>
</gene>
<dbReference type="Gene3D" id="3.30.1490.270">
    <property type="match status" value="1"/>
</dbReference>
<organism evidence="2 3">
    <name type="scientific">Niallia nealsonii</name>
    <dbReference type="NCBI Taxonomy" id="115979"/>
    <lineage>
        <taxon>Bacteria</taxon>
        <taxon>Bacillati</taxon>
        <taxon>Bacillota</taxon>
        <taxon>Bacilli</taxon>
        <taxon>Bacillales</taxon>
        <taxon>Bacillaceae</taxon>
        <taxon>Niallia</taxon>
    </lineage>
</organism>
<dbReference type="EMBL" id="PISE01000007">
    <property type="protein sequence ID" value="PKG25102.1"/>
    <property type="molecule type" value="Genomic_DNA"/>
</dbReference>
<protein>
    <recommendedName>
        <fullName evidence="1">Circularly permuted ATP-grasp type 2 domain-containing protein</fullName>
    </recommendedName>
</protein>
<dbReference type="PIRSF" id="PIRSF005522">
    <property type="entry name" value="UCP005522"/>
    <property type="match status" value="1"/>
</dbReference>
<dbReference type="InterPro" id="IPR016450">
    <property type="entry name" value="UCP005522"/>
</dbReference>
<dbReference type="OrthoDB" id="9803842at2"/>
<reference evidence="2 3" key="1">
    <citation type="journal article" date="2003" name="Int. J. Syst. Evol. Microbiol.">
        <title>Bacillus nealsonii sp. nov., isolated from a spacecraft-assembly facility, whose spores are gamma-radiation resistant.</title>
        <authorList>
            <person name="Venkateswaran K."/>
            <person name="Kempf M."/>
            <person name="Chen F."/>
            <person name="Satomi M."/>
            <person name="Nicholson W."/>
            <person name="Kern R."/>
        </authorList>
    </citation>
    <scope>NUCLEOTIDE SEQUENCE [LARGE SCALE GENOMIC DNA]</scope>
    <source>
        <strain evidence="2 3">FO-92</strain>
    </source>
</reference>
<dbReference type="InterPro" id="IPR051680">
    <property type="entry name" value="ATP-dep_Glu-Cys_Ligase-2"/>
</dbReference>
<dbReference type="InterPro" id="IPR025841">
    <property type="entry name" value="CP_ATPgrasp_2"/>
</dbReference>
<proteinExistence type="predicted"/>
<evidence type="ECO:0000313" key="2">
    <source>
        <dbReference type="EMBL" id="PKG25102.1"/>
    </source>
</evidence>
<dbReference type="Gene3D" id="3.40.50.11290">
    <property type="match status" value="1"/>
</dbReference>
<dbReference type="AlphaFoldDB" id="A0A2N0Z6G2"/>
<dbReference type="PANTHER" id="PTHR34595:SF7">
    <property type="entry name" value="SLL1039 PROTEIN"/>
    <property type="match status" value="1"/>
</dbReference>
<dbReference type="Proteomes" id="UP000233375">
    <property type="component" value="Unassembled WGS sequence"/>
</dbReference>